<reference evidence="3 4" key="1">
    <citation type="submission" date="2013-06" db="EMBL/GenBank/DDBJ databases">
        <title>Complete genome sequence of Paenibacillus mucilaginosus K02.</title>
        <authorList>
            <person name="Xiao B."/>
            <person name="Sun L."/>
            <person name="Xiao L."/>
            <person name="Lian B."/>
        </authorList>
    </citation>
    <scope>NUCLEOTIDE SEQUENCE [LARGE SCALE GENOMIC DNA]</scope>
    <source>
        <strain evidence="3 4">K02</strain>
    </source>
</reference>
<proteinExistence type="predicted"/>
<dbReference type="HOGENOM" id="CLU_2736228_0_0_9"/>
<dbReference type="EMBL" id="CP003422">
    <property type="protein sequence ID" value="AFH60125.1"/>
    <property type="molecule type" value="Genomic_DNA"/>
</dbReference>
<dbReference type="Proteomes" id="UP000007392">
    <property type="component" value="Chromosome"/>
</dbReference>
<name>I0BCM8_9BACL</name>
<dbReference type="PATRIC" id="fig|997761.3.peg.1040"/>
<organism evidence="3 4">
    <name type="scientific">Paenibacillus mucilaginosus K02</name>
    <dbReference type="NCBI Taxonomy" id="997761"/>
    <lineage>
        <taxon>Bacteria</taxon>
        <taxon>Bacillati</taxon>
        <taxon>Bacillota</taxon>
        <taxon>Bacilli</taxon>
        <taxon>Bacillales</taxon>
        <taxon>Paenibacillaceae</taxon>
        <taxon>Paenibacillus</taxon>
    </lineage>
</organism>
<feature type="region of interest" description="Disordered" evidence="1">
    <location>
        <begin position="49"/>
        <end position="75"/>
    </location>
</feature>
<accession>I0BCM8</accession>
<feature type="transmembrane region" description="Helical" evidence="2">
    <location>
        <begin position="20"/>
        <end position="43"/>
    </location>
</feature>
<evidence type="ECO:0000313" key="4">
    <source>
        <dbReference type="Proteomes" id="UP000007392"/>
    </source>
</evidence>
<evidence type="ECO:0000256" key="1">
    <source>
        <dbReference type="SAM" id="MobiDB-lite"/>
    </source>
</evidence>
<sequence>MELWMDMPLTYALYASAGQPAGVGLVAGIVAVIMVGGISAGMVMGRREIDSGTEEESAFMESEQRPGVPPRRKDD</sequence>
<keyword evidence="2" id="KW-0812">Transmembrane</keyword>
<gene>
    <name evidence="3" type="ORF">B2K_05200</name>
</gene>
<evidence type="ECO:0000313" key="3">
    <source>
        <dbReference type="EMBL" id="AFH60125.1"/>
    </source>
</evidence>
<keyword evidence="2" id="KW-1133">Transmembrane helix</keyword>
<keyword evidence="2" id="KW-0472">Membrane</keyword>
<protein>
    <submittedName>
        <fullName evidence="3">Uncharacterized protein</fullName>
    </submittedName>
</protein>
<dbReference type="KEGG" id="pmw:B2K_05200"/>
<dbReference type="AlphaFoldDB" id="I0BCM8"/>
<evidence type="ECO:0000256" key="2">
    <source>
        <dbReference type="SAM" id="Phobius"/>
    </source>
</evidence>
<dbReference type="RefSeq" id="WP_014649543.1">
    <property type="nucleotide sequence ID" value="NC_017672.3"/>
</dbReference>